<feature type="non-terminal residue" evidence="2">
    <location>
        <position position="1"/>
    </location>
</feature>
<feature type="transmembrane region" description="Helical" evidence="1">
    <location>
        <begin position="16"/>
        <end position="33"/>
    </location>
</feature>
<keyword evidence="1" id="KW-0472">Membrane</keyword>
<proteinExistence type="predicted"/>
<keyword evidence="1" id="KW-0812">Transmembrane</keyword>
<gene>
    <name evidence="2" type="ORF">METZ01_LOCUS412298</name>
</gene>
<feature type="transmembrane region" description="Helical" evidence="1">
    <location>
        <begin position="190"/>
        <end position="215"/>
    </location>
</feature>
<organism evidence="2">
    <name type="scientific">marine metagenome</name>
    <dbReference type="NCBI Taxonomy" id="408172"/>
    <lineage>
        <taxon>unclassified sequences</taxon>
        <taxon>metagenomes</taxon>
        <taxon>ecological metagenomes</taxon>
    </lineage>
</organism>
<reference evidence="2" key="1">
    <citation type="submission" date="2018-05" db="EMBL/GenBank/DDBJ databases">
        <authorList>
            <person name="Lanie J.A."/>
            <person name="Ng W.-L."/>
            <person name="Kazmierczak K.M."/>
            <person name="Andrzejewski T.M."/>
            <person name="Davidsen T.M."/>
            <person name="Wayne K.J."/>
            <person name="Tettelin H."/>
            <person name="Glass J.I."/>
            <person name="Rusch D."/>
            <person name="Podicherti R."/>
            <person name="Tsui H.-C.T."/>
            <person name="Winkler M.E."/>
        </authorList>
    </citation>
    <scope>NUCLEOTIDE SEQUENCE</scope>
</reference>
<feature type="transmembrane region" description="Helical" evidence="1">
    <location>
        <begin position="57"/>
        <end position="81"/>
    </location>
</feature>
<dbReference type="EMBL" id="UINC01160665">
    <property type="protein sequence ID" value="SVD59444.1"/>
    <property type="molecule type" value="Genomic_DNA"/>
</dbReference>
<keyword evidence="1" id="KW-1133">Transmembrane helix</keyword>
<evidence type="ECO:0000256" key="1">
    <source>
        <dbReference type="SAM" id="Phobius"/>
    </source>
</evidence>
<dbReference type="AlphaFoldDB" id="A0A382WLH6"/>
<feature type="transmembrane region" description="Helical" evidence="1">
    <location>
        <begin position="221"/>
        <end position="243"/>
    </location>
</feature>
<name>A0A382WLH6_9ZZZZ</name>
<feature type="transmembrane region" description="Helical" evidence="1">
    <location>
        <begin position="159"/>
        <end position="178"/>
    </location>
</feature>
<feature type="transmembrane region" description="Helical" evidence="1">
    <location>
        <begin position="87"/>
        <end position="104"/>
    </location>
</feature>
<feature type="transmembrane region" description="Helical" evidence="1">
    <location>
        <begin position="125"/>
        <end position="147"/>
    </location>
</feature>
<sequence length="252" mass="28141">VLATILAYFISKSVEFALITFIASIAIVNWLFYKKTVVNSSQNNYDIKIDAEAKKMAIGLSLIGILGTIVGQIDKILIFNLIDSKSLALFSLGMMIGISINSLFKSILSSLDAKLVIHNIETWHYWVIFIVGSVVGLILALIMPFIIEILYDDAYIESAYYASVVSLSLGAYLVNHLLDSSNTLHHKKDIVTIYISKAGVSVIQLIVILILFLYISSGGEILRYLPFVYILKILLQILLIHVVNFKMQAYEK</sequence>
<accession>A0A382WLH6</accession>
<evidence type="ECO:0000313" key="2">
    <source>
        <dbReference type="EMBL" id="SVD59444.1"/>
    </source>
</evidence>
<protein>
    <submittedName>
        <fullName evidence="2">Uncharacterized protein</fullName>
    </submittedName>
</protein>